<evidence type="ECO:0000256" key="1">
    <source>
        <dbReference type="SAM" id="MobiDB-lite"/>
    </source>
</evidence>
<feature type="compositionally biased region" description="Polar residues" evidence="1">
    <location>
        <begin position="51"/>
        <end position="60"/>
    </location>
</feature>
<dbReference type="RefSeq" id="WP_167703058.1">
    <property type="nucleotide sequence ID" value="NZ_CP118168.1"/>
</dbReference>
<organism evidence="2 3">
    <name type="scientific">Entomospira nematocerorum</name>
    <dbReference type="NCBI Taxonomy" id="2719987"/>
    <lineage>
        <taxon>Bacteria</taxon>
        <taxon>Pseudomonadati</taxon>
        <taxon>Spirochaetota</taxon>
        <taxon>Spirochaetia</taxon>
        <taxon>Spirochaetales</taxon>
        <taxon>Spirochaetaceae</taxon>
        <taxon>Entomospira</taxon>
    </lineage>
</organism>
<comment type="caution">
    <text evidence="2">The sequence shown here is derived from an EMBL/GenBank/DDBJ whole genome shotgun (WGS) entry which is preliminary data.</text>
</comment>
<feature type="region of interest" description="Disordered" evidence="1">
    <location>
        <begin position="43"/>
        <end position="149"/>
    </location>
</feature>
<feature type="compositionally biased region" description="Basic and acidic residues" evidence="1">
    <location>
        <begin position="117"/>
        <end position="140"/>
    </location>
</feature>
<dbReference type="AlphaFoldDB" id="A0A968GB85"/>
<feature type="compositionally biased region" description="Basic and acidic residues" evidence="1">
    <location>
        <begin position="64"/>
        <end position="105"/>
    </location>
</feature>
<keyword evidence="3" id="KW-1185">Reference proteome</keyword>
<sequence>MQIRIIHALLIVFFLVIPFWLYASTDEDYEEGYSRGYHDAKEQVEKEHQEAINQARNQGTADGEAEREASRKEPATERNTLEESYRQGYRDGVEDSRKERERQSDSQEELDTASESNTEHIDESKDQGGFEIHPPRERPQEQPQKILEDDRDPVYQLSLNFSNLYMWNILGLSSLSSKIDYIFQLNNTVLLTESFGFGFNIGMNRSSMGIRLNFYDGYDEFLYSKTADLIHYGLDLNLLFHTRLPVGRFFAFTMDVGWFYTYNITQKVKGLSLSEEIAYEKSDISANYIHMHGPIFQFGFEVGSMRSLGVYVPFGYTLRYKVSHTTFMHGFYVGVGLKI</sequence>
<reference evidence="2" key="1">
    <citation type="submission" date="2020-03" db="EMBL/GenBank/DDBJ databases">
        <title>Spirochaetal bacteria isolated from arthropods constitute a novel genus Entomospira genus novum within the order Spirochaetales.</title>
        <authorList>
            <person name="Grana-Miraglia L."/>
            <person name="Sikutova S."/>
            <person name="Fingerle V."/>
            <person name="Sing A."/>
            <person name="Castillo-Ramirez S."/>
            <person name="Margos G."/>
            <person name="Rudolf I."/>
        </authorList>
    </citation>
    <scope>NUCLEOTIDE SEQUENCE</scope>
    <source>
        <strain evidence="2">BR208</strain>
    </source>
</reference>
<evidence type="ECO:0008006" key="4">
    <source>
        <dbReference type="Google" id="ProtNLM"/>
    </source>
</evidence>
<evidence type="ECO:0000313" key="3">
    <source>
        <dbReference type="Proteomes" id="UP000752013"/>
    </source>
</evidence>
<dbReference type="EMBL" id="JAATLK010000001">
    <property type="protein sequence ID" value="NIZ46604.1"/>
    <property type="molecule type" value="Genomic_DNA"/>
</dbReference>
<accession>A0A968GB85</accession>
<gene>
    <name evidence="2" type="ORF">HCT46_01510</name>
</gene>
<name>A0A968GB85_9SPIO</name>
<proteinExistence type="predicted"/>
<evidence type="ECO:0000313" key="2">
    <source>
        <dbReference type="EMBL" id="NIZ46604.1"/>
    </source>
</evidence>
<protein>
    <recommendedName>
        <fullName evidence="4">Outer membrane protein beta-barrel domain-containing protein</fullName>
    </recommendedName>
</protein>
<dbReference type="Proteomes" id="UP000752013">
    <property type="component" value="Unassembled WGS sequence"/>
</dbReference>